<feature type="transmembrane region" description="Helical" evidence="1">
    <location>
        <begin position="355"/>
        <end position="373"/>
    </location>
</feature>
<dbReference type="EMBL" id="JAXDAE010000015">
    <property type="protein sequence ID" value="MDY2588345.1"/>
    <property type="molecule type" value="Genomic_DNA"/>
</dbReference>
<keyword evidence="1" id="KW-0812">Transmembrane</keyword>
<dbReference type="Pfam" id="PF05226">
    <property type="entry name" value="CHASE2"/>
    <property type="match status" value="1"/>
</dbReference>
<dbReference type="PROSITE" id="PS51257">
    <property type="entry name" value="PROKAR_LIPOPROTEIN"/>
    <property type="match status" value="1"/>
</dbReference>
<evidence type="ECO:0000313" key="3">
    <source>
        <dbReference type="EMBL" id="MDY2588345.1"/>
    </source>
</evidence>
<organism evidence="3 4">
    <name type="scientific">Winogradskyella aquimaris</name>
    <dbReference type="NCBI Taxonomy" id="864074"/>
    <lineage>
        <taxon>Bacteria</taxon>
        <taxon>Pseudomonadati</taxon>
        <taxon>Bacteroidota</taxon>
        <taxon>Flavobacteriia</taxon>
        <taxon>Flavobacteriales</taxon>
        <taxon>Flavobacteriaceae</taxon>
        <taxon>Winogradskyella</taxon>
    </lineage>
</organism>
<dbReference type="InterPro" id="IPR007890">
    <property type="entry name" value="CHASE2"/>
</dbReference>
<feature type="transmembrane region" description="Helical" evidence="1">
    <location>
        <begin position="12"/>
        <end position="31"/>
    </location>
</feature>
<accession>A0ABU5ERI8</accession>
<keyword evidence="4" id="KW-1185">Reference proteome</keyword>
<protein>
    <submittedName>
        <fullName evidence="3">CHASE2 domain-containing protein</fullName>
    </submittedName>
</protein>
<feature type="transmembrane region" description="Helical" evidence="1">
    <location>
        <begin position="332"/>
        <end position="349"/>
    </location>
</feature>
<dbReference type="Proteomes" id="UP001285855">
    <property type="component" value="Unassembled WGS sequence"/>
</dbReference>
<name>A0ABU5ERI8_9FLAO</name>
<feature type="domain" description="CHASE2" evidence="2">
    <location>
        <begin position="46"/>
        <end position="315"/>
    </location>
</feature>
<dbReference type="RefSeq" id="WP_320556693.1">
    <property type="nucleotide sequence ID" value="NZ_JAXDAE010000015.1"/>
</dbReference>
<gene>
    <name evidence="3" type="ORF">SNF14_13435</name>
</gene>
<evidence type="ECO:0000313" key="4">
    <source>
        <dbReference type="Proteomes" id="UP001285855"/>
    </source>
</evidence>
<evidence type="ECO:0000256" key="1">
    <source>
        <dbReference type="SAM" id="Phobius"/>
    </source>
</evidence>
<sequence length="393" mass="45802">MKTSTKRLLTSAFYSSLVSCIILGILSIAFLNIRFFNPFEKAFQDFSFLDVYFSEQLNEDPSINSEIVLVNIEKHDRTVITSLLNSIIKADPKVIGFDIILKEKKLHDAADSLLARLLKNDKIVTSFEITEQGLIKNDDFFGHNPNESFVNFNFNEENVIRKFLGVKEIDSQIYYSFAAKVVQKYMSQEYWIKQDFNNKLKSEQYINYSGNLEKFPVLSGTDLLFNEQDLFLKDKIVILGYLGVSDMVNDYDIEDKEWTPLNKEITGKSDRDMYGAVVHANIINMLIKNNTIKTISNFWLILFTILSIYLSTVVYLRLYIKYKDTYGVRIQIYQLIFSIVLLLTSFWFLRNNIVLKPILIILGIIVSGSYFEYHDEVFKFLSKKLNIKINHYE</sequence>
<comment type="caution">
    <text evidence="3">The sequence shown here is derived from an EMBL/GenBank/DDBJ whole genome shotgun (WGS) entry which is preliminary data.</text>
</comment>
<reference evidence="3 4" key="1">
    <citation type="submission" date="2023-11" db="EMBL/GenBank/DDBJ databases">
        <title>Winogradskyella pelagius sp. nov., isolated from coastal sediment.</title>
        <authorList>
            <person name="Li F."/>
        </authorList>
    </citation>
    <scope>NUCLEOTIDE SEQUENCE [LARGE SCALE GENOMIC DNA]</scope>
    <source>
        <strain evidence="3 4">KCTC 23502</strain>
    </source>
</reference>
<keyword evidence="1" id="KW-0472">Membrane</keyword>
<dbReference type="SMART" id="SM01080">
    <property type="entry name" value="CHASE2"/>
    <property type="match status" value="1"/>
</dbReference>
<evidence type="ECO:0000259" key="2">
    <source>
        <dbReference type="SMART" id="SM01080"/>
    </source>
</evidence>
<proteinExistence type="predicted"/>
<feature type="transmembrane region" description="Helical" evidence="1">
    <location>
        <begin position="298"/>
        <end position="320"/>
    </location>
</feature>
<keyword evidence="1" id="KW-1133">Transmembrane helix</keyword>